<dbReference type="Proteomes" id="UP000325116">
    <property type="component" value="Unassembled WGS sequence"/>
</dbReference>
<reference evidence="2 3" key="1">
    <citation type="journal article" date="1992" name="Lakartidningen">
        <title>[Penicillin V and not amoxicillin is the first choice preparation in acute otitis].</title>
        <authorList>
            <person name="Kamme C."/>
            <person name="Lundgren K."/>
            <person name="Prellner K."/>
        </authorList>
    </citation>
    <scope>NUCLEOTIDE SEQUENCE [LARGE SCALE GENOMIC DNA]</scope>
    <source>
        <strain evidence="2 3">W1</strain>
    </source>
</reference>
<keyword evidence="1" id="KW-0812">Transmembrane</keyword>
<organism evidence="2 3">
    <name type="scientific">Brachyspira aalborgi</name>
    <dbReference type="NCBI Taxonomy" id="29522"/>
    <lineage>
        <taxon>Bacteria</taxon>
        <taxon>Pseudomonadati</taxon>
        <taxon>Spirochaetota</taxon>
        <taxon>Spirochaetia</taxon>
        <taxon>Brachyspirales</taxon>
        <taxon>Brachyspiraceae</taxon>
        <taxon>Brachyspira</taxon>
    </lineage>
</organism>
<evidence type="ECO:0000256" key="1">
    <source>
        <dbReference type="SAM" id="Phobius"/>
    </source>
</evidence>
<keyword evidence="1" id="KW-1133">Transmembrane helix</keyword>
<feature type="transmembrane region" description="Helical" evidence="1">
    <location>
        <begin position="85"/>
        <end position="104"/>
    </location>
</feature>
<dbReference type="AlphaFoldDB" id="A0A5C8CH90"/>
<dbReference type="RefSeq" id="WP_147758669.1">
    <property type="nucleotide sequence ID" value="NZ_SAXT01000005.1"/>
</dbReference>
<sequence length="222" mass="25974">MDIIKKIVKILLAAFVLWIVAILTTLFASMVDIAFIWIIALIIDIALFLYLIIYILYTLSSKFRNYFDITIEKMNSMKTIKRIKIFWVMYLTFLIIYFIVPLILQNYMGNNEMFLIYKRSIMIILALVFISLSILSIALSNEESKFFGILLVINNICKYICIGLIALLFIILKIFNNDKNSGENQRRRFRCTKCGEVRYGTTGFFMKTSGCPRGREHNFIKE</sequence>
<gene>
    <name evidence="2" type="ORF">EPJ80_08600</name>
</gene>
<accession>A0A5C8CH90</accession>
<evidence type="ECO:0000313" key="3">
    <source>
        <dbReference type="Proteomes" id="UP000325116"/>
    </source>
</evidence>
<evidence type="ECO:0000313" key="2">
    <source>
        <dbReference type="EMBL" id="TXJ11761.1"/>
    </source>
</evidence>
<keyword evidence="1" id="KW-0472">Membrane</keyword>
<proteinExistence type="predicted"/>
<feature type="transmembrane region" description="Helical" evidence="1">
    <location>
        <begin position="116"/>
        <end position="139"/>
    </location>
</feature>
<feature type="transmembrane region" description="Helical" evidence="1">
    <location>
        <begin position="7"/>
        <end position="28"/>
    </location>
</feature>
<dbReference type="EMBL" id="SAXT01000005">
    <property type="protein sequence ID" value="TXJ11761.1"/>
    <property type="molecule type" value="Genomic_DNA"/>
</dbReference>
<protein>
    <submittedName>
        <fullName evidence="2">Uncharacterized protein</fullName>
    </submittedName>
</protein>
<feature type="transmembrane region" description="Helical" evidence="1">
    <location>
        <begin position="146"/>
        <end position="172"/>
    </location>
</feature>
<feature type="transmembrane region" description="Helical" evidence="1">
    <location>
        <begin position="34"/>
        <end position="57"/>
    </location>
</feature>
<name>A0A5C8CH90_9SPIR</name>
<comment type="caution">
    <text evidence="2">The sequence shown here is derived from an EMBL/GenBank/DDBJ whole genome shotgun (WGS) entry which is preliminary data.</text>
</comment>